<feature type="transmembrane region" description="Helical" evidence="1">
    <location>
        <begin position="6"/>
        <end position="23"/>
    </location>
</feature>
<protein>
    <submittedName>
        <fullName evidence="2">Uncharacterized protein</fullName>
    </submittedName>
</protein>
<organism evidence="2">
    <name type="scientific">Arundo donax</name>
    <name type="common">Giant reed</name>
    <name type="synonym">Donax arundinaceus</name>
    <dbReference type="NCBI Taxonomy" id="35708"/>
    <lineage>
        <taxon>Eukaryota</taxon>
        <taxon>Viridiplantae</taxon>
        <taxon>Streptophyta</taxon>
        <taxon>Embryophyta</taxon>
        <taxon>Tracheophyta</taxon>
        <taxon>Spermatophyta</taxon>
        <taxon>Magnoliopsida</taxon>
        <taxon>Liliopsida</taxon>
        <taxon>Poales</taxon>
        <taxon>Poaceae</taxon>
        <taxon>PACMAD clade</taxon>
        <taxon>Arundinoideae</taxon>
        <taxon>Arundineae</taxon>
        <taxon>Arundo</taxon>
    </lineage>
</organism>
<accession>A0A0A8YLZ8</accession>
<evidence type="ECO:0000313" key="2">
    <source>
        <dbReference type="EMBL" id="JAD27494.1"/>
    </source>
</evidence>
<reference evidence="2" key="1">
    <citation type="submission" date="2014-09" db="EMBL/GenBank/DDBJ databases">
        <authorList>
            <person name="Magalhaes I.L.F."/>
            <person name="Oliveira U."/>
            <person name="Santos F.R."/>
            <person name="Vidigal T.H.D.A."/>
            <person name="Brescovit A.D."/>
            <person name="Santos A.J."/>
        </authorList>
    </citation>
    <scope>NUCLEOTIDE SEQUENCE</scope>
    <source>
        <tissue evidence="2">Shoot tissue taken approximately 20 cm above the soil surface</tissue>
    </source>
</reference>
<dbReference type="AlphaFoldDB" id="A0A0A8YLZ8"/>
<evidence type="ECO:0000256" key="1">
    <source>
        <dbReference type="SAM" id="Phobius"/>
    </source>
</evidence>
<proteinExistence type="predicted"/>
<dbReference type="EMBL" id="GBRH01270401">
    <property type="protein sequence ID" value="JAD27494.1"/>
    <property type="molecule type" value="Transcribed_RNA"/>
</dbReference>
<reference evidence="2" key="2">
    <citation type="journal article" date="2015" name="Data Brief">
        <title>Shoot transcriptome of the giant reed, Arundo donax.</title>
        <authorList>
            <person name="Barrero R.A."/>
            <person name="Guerrero F.D."/>
            <person name="Moolhuijzen P."/>
            <person name="Goolsby J.A."/>
            <person name="Tidwell J."/>
            <person name="Bellgard S.E."/>
            <person name="Bellgard M.I."/>
        </authorList>
    </citation>
    <scope>NUCLEOTIDE SEQUENCE</scope>
    <source>
        <tissue evidence="2">Shoot tissue taken approximately 20 cm above the soil surface</tissue>
    </source>
</reference>
<keyword evidence="1" id="KW-0812">Transmembrane</keyword>
<name>A0A0A8YLZ8_ARUDO</name>
<sequence length="50" mass="5923">MLHWTYCGLFFFYSIYFFSSVLLQRVEVLSDSSYAYRTAISNTWCFVMAG</sequence>
<keyword evidence="1" id="KW-0472">Membrane</keyword>
<keyword evidence="1" id="KW-1133">Transmembrane helix</keyword>